<dbReference type="RefSeq" id="WP_254418352.1">
    <property type="nucleotide sequence ID" value="NZ_BAAAJB010000055.1"/>
</dbReference>
<dbReference type="Proteomes" id="UP001055940">
    <property type="component" value="Chromosome"/>
</dbReference>
<name>A0ABY5D812_9ACTN</name>
<organism evidence="2 3">
    <name type="scientific">Nocardiopsis exhalans</name>
    <dbReference type="NCBI Taxonomy" id="163604"/>
    <lineage>
        <taxon>Bacteria</taxon>
        <taxon>Bacillati</taxon>
        <taxon>Actinomycetota</taxon>
        <taxon>Actinomycetes</taxon>
        <taxon>Streptosporangiales</taxon>
        <taxon>Nocardiopsidaceae</taxon>
        <taxon>Nocardiopsis</taxon>
    </lineage>
</organism>
<evidence type="ECO:0000313" key="3">
    <source>
        <dbReference type="Proteomes" id="UP001055940"/>
    </source>
</evidence>
<protein>
    <submittedName>
        <fullName evidence="2">Uncharacterized protein</fullName>
    </submittedName>
</protein>
<dbReference type="EMBL" id="CP099837">
    <property type="protein sequence ID" value="USY19070.1"/>
    <property type="molecule type" value="Genomic_DNA"/>
</dbReference>
<gene>
    <name evidence="2" type="ORF">NE857_27975</name>
</gene>
<keyword evidence="3" id="KW-1185">Reference proteome</keyword>
<evidence type="ECO:0000313" key="2">
    <source>
        <dbReference type="EMBL" id="USY19070.1"/>
    </source>
</evidence>
<proteinExistence type="predicted"/>
<evidence type="ECO:0000256" key="1">
    <source>
        <dbReference type="SAM" id="MobiDB-lite"/>
    </source>
</evidence>
<reference evidence="2" key="1">
    <citation type="submission" date="2022-06" db="EMBL/GenBank/DDBJ databases">
        <authorList>
            <person name="Ping M."/>
        </authorList>
    </citation>
    <scope>NUCLEOTIDE SEQUENCE</scope>
    <source>
        <strain evidence="2">JCM11759T</strain>
    </source>
</reference>
<sequence length="86" mass="9353">MTDVTDMTDADISDVDMSDTGPIVDDLEMSGHYGDGMADVYDLVYPETPDALECASFVASLCPEGARYWRWAWVRAGSPCPSPRTG</sequence>
<accession>A0ABY5D812</accession>
<feature type="compositionally biased region" description="Acidic residues" evidence="1">
    <location>
        <begin position="1"/>
        <end position="17"/>
    </location>
</feature>
<feature type="region of interest" description="Disordered" evidence="1">
    <location>
        <begin position="1"/>
        <end position="23"/>
    </location>
</feature>